<evidence type="ECO:0000313" key="3">
    <source>
        <dbReference type="Proteomes" id="UP000664218"/>
    </source>
</evidence>
<protein>
    <submittedName>
        <fullName evidence="2">PilZ domain-containing protein</fullName>
    </submittedName>
</protein>
<dbReference type="EMBL" id="JAFNJU010000007">
    <property type="protein sequence ID" value="MBO1265382.1"/>
    <property type="molecule type" value="Genomic_DNA"/>
</dbReference>
<dbReference type="AlphaFoldDB" id="A0A939H6W2"/>
<dbReference type="GO" id="GO:0035438">
    <property type="term" value="F:cyclic-di-GMP binding"/>
    <property type="evidence" value="ECO:0007669"/>
    <property type="project" value="InterPro"/>
</dbReference>
<feature type="domain" description="PilZ" evidence="1">
    <location>
        <begin position="92"/>
        <end position="215"/>
    </location>
</feature>
<dbReference type="SUPFAM" id="SSF141371">
    <property type="entry name" value="PilZ domain-like"/>
    <property type="match status" value="1"/>
</dbReference>
<evidence type="ECO:0000313" key="2">
    <source>
        <dbReference type="EMBL" id="MBO1265382.1"/>
    </source>
</evidence>
<proteinExistence type="predicted"/>
<dbReference type="Proteomes" id="UP000664218">
    <property type="component" value="Unassembled WGS sequence"/>
</dbReference>
<dbReference type="Gene3D" id="2.40.10.220">
    <property type="entry name" value="predicted glycosyltransferase like domains"/>
    <property type="match status" value="1"/>
</dbReference>
<evidence type="ECO:0000259" key="1">
    <source>
        <dbReference type="Pfam" id="PF07238"/>
    </source>
</evidence>
<sequence>MEWIDIREKVHITCDDGSALEGMITDRTEDTISFSIPADDKRFKLFHPGEKVTGVVFKKNKGVRFHGIIGSRVSAEAPTYTISKISGWKSVQRRNYVRVDCTDPLTYTADRYLIESVAFTRDLSRVNDELEQHMKDGMMLDISAGGLKLFCEEDISEGQKIILKFPIRNEEYILRGTVMHKQMIVNPSGIRYFYGIRFDDILEKTQEMIVNHVFQIMRKMGRK</sequence>
<dbReference type="Pfam" id="PF07238">
    <property type="entry name" value="PilZ"/>
    <property type="match status" value="1"/>
</dbReference>
<keyword evidence="3" id="KW-1185">Reference proteome</keyword>
<name>A0A939H6W2_9CLOT</name>
<comment type="caution">
    <text evidence="2">The sequence shown here is derived from an EMBL/GenBank/DDBJ whole genome shotgun (WGS) entry which is preliminary data.</text>
</comment>
<dbReference type="RefSeq" id="WP_207599904.1">
    <property type="nucleotide sequence ID" value="NZ_JAFNJU010000007.1"/>
</dbReference>
<gene>
    <name evidence="2" type="ORF">J3A84_10100</name>
</gene>
<organism evidence="2 3">
    <name type="scientific">Proteiniclasticum aestuarii</name>
    <dbReference type="NCBI Taxonomy" id="2817862"/>
    <lineage>
        <taxon>Bacteria</taxon>
        <taxon>Bacillati</taxon>
        <taxon>Bacillota</taxon>
        <taxon>Clostridia</taxon>
        <taxon>Eubacteriales</taxon>
        <taxon>Clostridiaceae</taxon>
        <taxon>Proteiniclasticum</taxon>
    </lineage>
</organism>
<reference evidence="2" key="1">
    <citation type="submission" date="2021-03" db="EMBL/GenBank/DDBJ databases">
        <title>Proteiniclasticum marinus sp. nov., isolated from tidal flat sediment.</title>
        <authorList>
            <person name="Namirimu T."/>
            <person name="Yang J.-A."/>
            <person name="Yang S.-H."/>
            <person name="Kim Y.-J."/>
            <person name="Kwon K.K."/>
        </authorList>
    </citation>
    <scope>NUCLEOTIDE SEQUENCE</scope>
    <source>
        <strain evidence="2">SCR006</strain>
    </source>
</reference>
<dbReference type="InterPro" id="IPR009875">
    <property type="entry name" value="PilZ_domain"/>
</dbReference>
<accession>A0A939H6W2</accession>